<accession>A0A1M6LJG6</accession>
<evidence type="ECO:0000313" key="2">
    <source>
        <dbReference type="EMBL" id="SHJ71341.1"/>
    </source>
</evidence>
<dbReference type="GO" id="GO:0003676">
    <property type="term" value="F:nucleic acid binding"/>
    <property type="evidence" value="ECO:0007669"/>
    <property type="project" value="InterPro"/>
</dbReference>
<feature type="domain" description="HNH nuclease" evidence="1">
    <location>
        <begin position="9"/>
        <end position="62"/>
    </location>
</feature>
<dbReference type="Gene3D" id="1.10.30.50">
    <property type="match status" value="1"/>
</dbReference>
<keyword evidence="2" id="KW-0378">Hydrolase</keyword>
<dbReference type="PANTHER" id="PTHR33877">
    <property type="entry name" value="SLL1193 PROTEIN"/>
    <property type="match status" value="1"/>
</dbReference>
<gene>
    <name evidence="2" type="ORF">SAMN05444159_1294</name>
</gene>
<name>A0A1M6LJG6_9BRAD</name>
<dbReference type="InterPro" id="IPR002711">
    <property type="entry name" value="HNH"/>
</dbReference>
<dbReference type="OrthoDB" id="8243486at2"/>
<dbReference type="InterPro" id="IPR052892">
    <property type="entry name" value="NA-targeting_endonuclease"/>
</dbReference>
<keyword evidence="2" id="KW-0540">Nuclease</keyword>
<dbReference type="GO" id="GO:0004519">
    <property type="term" value="F:endonuclease activity"/>
    <property type="evidence" value="ECO:0007669"/>
    <property type="project" value="UniProtKB-KW"/>
</dbReference>
<dbReference type="Proteomes" id="UP000189935">
    <property type="component" value="Chromosome I"/>
</dbReference>
<reference evidence="2 3" key="1">
    <citation type="submission" date="2016-11" db="EMBL/GenBank/DDBJ databases">
        <authorList>
            <person name="Jaros S."/>
            <person name="Januszkiewicz K."/>
            <person name="Wedrychowicz H."/>
        </authorList>
    </citation>
    <scope>NUCLEOTIDE SEQUENCE [LARGE SCALE GENOMIC DNA]</scope>
    <source>
        <strain evidence="2 3">GAS499</strain>
    </source>
</reference>
<evidence type="ECO:0000313" key="3">
    <source>
        <dbReference type="Proteomes" id="UP000189935"/>
    </source>
</evidence>
<sequence>MARAALSQKLRFEVFKRDSFTCQYCGRKAPEVILQCDHVKPVVAGGDADILNLITSCFDCNSGKGGRELIDRAVLTKQLDQIAELAERRDQIEMMIAWRDELQRLSTDTLDRVVERLERNGFTLNDAGRNDVRKWLKKYTVADVLQAAEESFSNYLEYESGAPTSKSWNKAFTKIPAFCSIQKQEAEKPYIRKLLYIQGIIRKRARAPRYSCVAYLEHLHLCGFSLEEIESDAKGMRMGDLASFEKPYDDWLEKNGKQF</sequence>
<evidence type="ECO:0000259" key="1">
    <source>
        <dbReference type="SMART" id="SM00507"/>
    </source>
</evidence>
<dbReference type="Pfam" id="PF01844">
    <property type="entry name" value="HNH"/>
    <property type="match status" value="1"/>
</dbReference>
<organism evidence="2 3">
    <name type="scientific">Bradyrhizobium lablabi</name>
    <dbReference type="NCBI Taxonomy" id="722472"/>
    <lineage>
        <taxon>Bacteria</taxon>
        <taxon>Pseudomonadati</taxon>
        <taxon>Pseudomonadota</taxon>
        <taxon>Alphaproteobacteria</taxon>
        <taxon>Hyphomicrobiales</taxon>
        <taxon>Nitrobacteraceae</taxon>
        <taxon>Bradyrhizobium</taxon>
    </lineage>
</organism>
<dbReference type="AlphaFoldDB" id="A0A1M6LJG6"/>
<dbReference type="SMART" id="SM00507">
    <property type="entry name" value="HNHc"/>
    <property type="match status" value="1"/>
</dbReference>
<protein>
    <submittedName>
        <fullName evidence="2">HNH endonuclease</fullName>
    </submittedName>
</protein>
<dbReference type="CDD" id="cd00085">
    <property type="entry name" value="HNHc"/>
    <property type="match status" value="1"/>
</dbReference>
<keyword evidence="2" id="KW-0255">Endonuclease</keyword>
<dbReference type="GO" id="GO:0008270">
    <property type="term" value="F:zinc ion binding"/>
    <property type="evidence" value="ECO:0007669"/>
    <property type="project" value="InterPro"/>
</dbReference>
<dbReference type="RefSeq" id="WP_079537431.1">
    <property type="nucleotide sequence ID" value="NZ_LT670844.1"/>
</dbReference>
<dbReference type="InterPro" id="IPR003615">
    <property type="entry name" value="HNH_nuc"/>
</dbReference>
<dbReference type="PANTHER" id="PTHR33877:SF2">
    <property type="entry name" value="OS07G0170200 PROTEIN"/>
    <property type="match status" value="1"/>
</dbReference>
<proteinExistence type="predicted"/>
<dbReference type="EMBL" id="LT670844">
    <property type="protein sequence ID" value="SHJ71341.1"/>
    <property type="molecule type" value="Genomic_DNA"/>
</dbReference>